<evidence type="ECO:0000259" key="2">
    <source>
        <dbReference type="Pfam" id="PF17111"/>
    </source>
</evidence>
<feature type="region of interest" description="Disordered" evidence="1">
    <location>
        <begin position="303"/>
        <end position="332"/>
    </location>
</feature>
<evidence type="ECO:0000313" key="4">
    <source>
        <dbReference type="Proteomes" id="UP001287356"/>
    </source>
</evidence>
<evidence type="ECO:0000256" key="1">
    <source>
        <dbReference type="SAM" id="MobiDB-lite"/>
    </source>
</evidence>
<feature type="compositionally biased region" description="Low complexity" evidence="1">
    <location>
        <begin position="269"/>
        <end position="287"/>
    </location>
</feature>
<proteinExistence type="predicted"/>
<dbReference type="InterPro" id="IPR031348">
    <property type="entry name" value="PigL_N"/>
</dbReference>
<name>A0AAE0NFW8_9PEZI</name>
<keyword evidence="4" id="KW-1185">Reference proteome</keyword>
<organism evidence="3 4">
    <name type="scientific">Lasiosphaeria ovina</name>
    <dbReference type="NCBI Taxonomy" id="92902"/>
    <lineage>
        <taxon>Eukaryota</taxon>
        <taxon>Fungi</taxon>
        <taxon>Dikarya</taxon>
        <taxon>Ascomycota</taxon>
        <taxon>Pezizomycotina</taxon>
        <taxon>Sordariomycetes</taxon>
        <taxon>Sordariomycetidae</taxon>
        <taxon>Sordariales</taxon>
        <taxon>Lasiosphaeriaceae</taxon>
        <taxon>Lasiosphaeria</taxon>
    </lineage>
</organism>
<dbReference type="EMBL" id="JAULSN010000002">
    <property type="protein sequence ID" value="KAK3380696.1"/>
    <property type="molecule type" value="Genomic_DNA"/>
</dbReference>
<feature type="domain" description="Azaphilone pigments biosynthesis cluster protein L N-terminal" evidence="2">
    <location>
        <begin position="1"/>
        <end position="95"/>
    </location>
</feature>
<protein>
    <recommendedName>
        <fullName evidence="2">Azaphilone pigments biosynthesis cluster protein L N-terminal domain-containing protein</fullName>
    </recommendedName>
</protein>
<dbReference type="Pfam" id="PF17111">
    <property type="entry name" value="PigL_N"/>
    <property type="match status" value="1"/>
</dbReference>
<dbReference type="Proteomes" id="UP001287356">
    <property type="component" value="Unassembled WGS sequence"/>
</dbReference>
<feature type="region of interest" description="Disordered" evidence="1">
    <location>
        <begin position="255"/>
        <end position="288"/>
    </location>
</feature>
<accession>A0AAE0NFW8</accession>
<reference evidence="3" key="2">
    <citation type="submission" date="2023-06" db="EMBL/GenBank/DDBJ databases">
        <authorList>
            <consortium name="Lawrence Berkeley National Laboratory"/>
            <person name="Haridas S."/>
            <person name="Hensen N."/>
            <person name="Bonometti L."/>
            <person name="Westerberg I."/>
            <person name="Brannstrom I.O."/>
            <person name="Guillou S."/>
            <person name="Cros-Aarteil S."/>
            <person name="Calhoun S."/>
            <person name="Kuo A."/>
            <person name="Mondo S."/>
            <person name="Pangilinan J."/>
            <person name="Riley R."/>
            <person name="Labutti K."/>
            <person name="Andreopoulos B."/>
            <person name="Lipzen A."/>
            <person name="Chen C."/>
            <person name="Yanf M."/>
            <person name="Daum C."/>
            <person name="Ng V."/>
            <person name="Clum A."/>
            <person name="Steindorff A."/>
            <person name="Ohm R."/>
            <person name="Martin F."/>
            <person name="Silar P."/>
            <person name="Natvig D."/>
            <person name="Lalanne C."/>
            <person name="Gautier V."/>
            <person name="Ament-Velasquez S.L."/>
            <person name="Kruys A."/>
            <person name="Hutchinson M.I."/>
            <person name="Powell A.J."/>
            <person name="Barry K."/>
            <person name="Miller A.N."/>
            <person name="Grigoriev I.V."/>
            <person name="Debuchy R."/>
            <person name="Gladieux P."/>
            <person name="Thoren M.H."/>
            <person name="Johannesson H."/>
        </authorList>
    </citation>
    <scope>NUCLEOTIDE SEQUENCE</scope>
    <source>
        <strain evidence="3">CBS 958.72</strain>
    </source>
</reference>
<evidence type="ECO:0000313" key="3">
    <source>
        <dbReference type="EMBL" id="KAK3380696.1"/>
    </source>
</evidence>
<gene>
    <name evidence="3" type="ORF">B0T24DRAFT_199405</name>
</gene>
<reference evidence="3" key="1">
    <citation type="journal article" date="2023" name="Mol. Phylogenet. Evol.">
        <title>Genome-scale phylogeny and comparative genomics of the fungal order Sordariales.</title>
        <authorList>
            <person name="Hensen N."/>
            <person name="Bonometti L."/>
            <person name="Westerberg I."/>
            <person name="Brannstrom I.O."/>
            <person name="Guillou S."/>
            <person name="Cros-Aarteil S."/>
            <person name="Calhoun S."/>
            <person name="Haridas S."/>
            <person name="Kuo A."/>
            <person name="Mondo S."/>
            <person name="Pangilinan J."/>
            <person name="Riley R."/>
            <person name="LaButti K."/>
            <person name="Andreopoulos B."/>
            <person name="Lipzen A."/>
            <person name="Chen C."/>
            <person name="Yan M."/>
            <person name="Daum C."/>
            <person name="Ng V."/>
            <person name="Clum A."/>
            <person name="Steindorff A."/>
            <person name="Ohm R.A."/>
            <person name="Martin F."/>
            <person name="Silar P."/>
            <person name="Natvig D.O."/>
            <person name="Lalanne C."/>
            <person name="Gautier V."/>
            <person name="Ament-Velasquez S.L."/>
            <person name="Kruys A."/>
            <person name="Hutchinson M.I."/>
            <person name="Powell A.J."/>
            <person name="Barry K."/>
            <person name="Miller A.N."/>
            <person name="Grigoriev I.V."/>
            <person name="Debuchy R."/>
            <person name="Gladieux P."/>
            <person name="Hiltunen Thoren M."/>
            <person name="Johannesson H."/>
        </authorList>
    </citation>
    <scope>NUCLEOTIDE SEQUENCE</scope>
    <source>
        <strain evidence="3">CBS 958.72</strain>
    </source>
</reference>
<sequence>MDPLSISTACLALLGGIGKTTFAVTDFVRGYRAARSDLTALTGELTQLQLVLELIKDDTAVSDDKIIPTSLQSQVLAIIKNCFSVMEKVDTVLENHKGTSGPVKWVVSGKTEVNGLLMSLEAHRASLSLVVDLVSLAVSKAVKQDTSAIRAQVTDIKQDTSLIPELMDEVMRLRAIIGGGDIPSTSRGQNFVLQQYLDGLTSYAETVCNDIECDLPNESRSGESRTLSHEDLISFSEPSIAGPTQGDPIHLQVRASPSAARGEWTSPGESPTPSLPAAPSSEPTSPAITVENPLRSEVVYVDCGPSLSPKQPPPAGQKSEDSSSDVAITRARKNERTTTLRDIFHVLKRISAPVIPKNVVLLNACGYGSCGISSLIV</sequence>
<dbReference type="AlphaFoldDB" id="A0AAE0NFW8"/>
<comment type="caution">
    <text evidence="3">The sequence shown here is derived from an EMBL/GenBank/DDBJ whole genome shotgun (WGS) entry which is preliminary data.</text>
</comment>